<feature type="compositionally biased region" description="Basic and acidic residues" evidence="1">
    <location>
        <begin position="28"/>
        <end position="48"/>
    </location>
</feature>
<proteinExistence type="predicted"/>
<accession>A0A0S4JP29</accession>
<sequence>MEHSSPLSIGAELDEFGCSLPHPTHPRRSGEARVTEGDDNEEVIHDDQDSNASDDSYLDLLGQVEAAPLPAAAESRSIDHTTRALSPEAIRVAAVSTAAVTDPHAANVEGNSGPHSAPTSGTTGTTADSMLGNSSALAGRQTKKSRVNAIIDQLARSDDADDDANPHSRRRPRVFTARWSCSRMERSTLAQWFVPKASTFLPPHNADKATATATTTTEKGHGSQQPSPRTESGGTLVDSNSNAQQNSSTAGGSSSSSPSIFGLLPSSREVFRKKWFGLSFASDAVEDVFLMFLYRGRR</sequence>
<feature type="region of interest" description="Disordered" evidence="1">
    <location>
        <begin position="1"/>
        <end position="61"/>
    </location>
</feature>
<feature type="compositionally biased region" description="Low complexity" evidence="1">
    <location>
        <begin position="239"/>
        <end position="259"/>
    </location>
</feature>
<feature type="compositionally biased region" description="Low complexity" evidence="1">
    <location>
        <begin position="112"/>
        <end position="127"/>
    </location>
</feature>
<name>A0A0S4JP29_BODSA</name>
<gene>
    <name evidence="2" type="ORF">BSAL_36140</name>
</gene>
<keyword evidence="3" id="KW-1185">Reference proteome</keyword>
<protein>
    <submittedName>
        <fullName evidence="2">Uncharacterized protein</fullName>
    </submittedName>
</protein>
<dbReference type="VEuPathDB" id="TriTrypDB:BSAL_36140"/>
<evidence type="ECO:0000313" key="3">
    <source>
        <dbReference type="Proteomes" id="UP000051952"/>
    </source>
</evidence>
<organism evidence="2 3">
    <name type="scientific">Bodo saltans</name>
    <name type="common">Flagellated protozoan</name>
    <dbReference type="NCBI Taxonomy" id="75058"/>
    <lineage>
        <taxon>Eukaryota</taxon>
        <taxon>Discoba</taxon>
        <taxon>Euglenozoa</taxon>
        <taxon>Kinetoplastea</taxon>
        <taxon>Metakinetoplastina</taxon>
        <taxon>Eubodonida</taxon>
        <taxon>Bodonidae</taxon>
        <taxon>Bodo</taxon>
    </lineage>
</organism>
<feature type="compositionally biased region" description="Polar residues" evidence="1">
    <location>
        <begin position="222"/>
        <end position="233"/>
    </location>
</feature>
<dbReference type="Proteomes" id="UP000051952">
    <property type="component" value="Unassembled WGS sequence"/>
</dbReference>
<dbReference type="EMBL" id="CYKH01002019">
    <property type="protein sequence ID" value="CUG92209.1"/>
    <property type="molecule type" value="Genomic_DNA"/>
</dbReference>
<dbReference type="AlphaFoldDB" id="A0A0S4JP29"/>
<evidence type="ECO:0000256" key="1">
    <source>
        <dbReference type="SAM" id="MobiDB-lite"/>
    </source>
</evidence>
<evidence type="ECO:0000313" key="2">
    <source>
        <dbReference type="EMBL" id="CUG92209.1"/>
    </source>
</evidence>
<feature type="region of interest" description="Disordered" evidence="1">
    <location>
        <begin position="200"/>
        <end position="259"/>
    </location>
</feature>
<reference evidence="3" key="1">
    <citation type="submission" date="2015-09" db="EMBL/GenBank/DDBJ databases">
        <authorList>
            <consortium name="Pathogen Informatics"/>
        </authorList>
    </citation>
    <scope>NUCLEOTIDE SEQUENCE [LARGE SCALE GENOMIC DNA]</scope>
    <source>
        <strain evidence="3">Lake Konstanz</strain>
    </source>
</reference>
<feature type="region of interest" description="Disordered" evidence="1">
    <location>
        <begin position="104"/>
        <end position="144"/>
    </location>
</feature>
<feature type="non-terminal residue" evidence="2">
    <location>
        <position position="298"/>
    </location>
</feature>